<protein>
    <recommendedName>
        <fullName evidence="4">Pupal cuticle protein</fullName>
    </recommendedName>
</protein>
<evidence type="ECO:0008006" key="4">
    <source>
        <dbReference type="Google" id="ProtNLM"/>
    </source>
</evidence>
<dbReference type="EMBL" id="KQ979763">
    <property type="protein sequence ID" value="KYN19210.1"/>
    <property type="molecule type" value="Genomic_DNA"/>
</dbReference>
<accession>A0A195E236</accession>
<dbReference type="Proteomes" id="UP000078492">
    <property type="component" value="Unassembled WGS sequence"/>
</dbReference>
<dbReference type="STRING" id="471704.A0A195E236"/>
<evidence type="ECO:0000256" key="1">
    <source>
        <dbReference type="SAM" id="MobiDB-lite"/>
    </source>
</evidence>
<evidence type="ECO:0000313" key="3">
    <source>
        <dbReference type="Proteomes" id="UP000078492"/>
    </source>
</evidence>
<proteinExistence type="predicted"/>
<dbReference type="AlphaFoldDB" id="A0A195E236"/>
<gene>
    <name evidence="2" type="ORF">ALC57_08387</name>
</gene>
<sequence length="156" mass="17071">MPTHYQYHGPPAPIGHDGRVMDTPEVAHAKAAHLAAVAEAVARVPHSVASYAKNQDYHGYANPVSVNHQMYHSGYGYHGSPAPLDHDGRVIDTPEVARAKAAHLAAYNHIASSTPVVYDHSQIYKPPVYNHDGYYDGDSSSPLSHDDREINGYNDY</sequence>
<feature type="region of interest" description="Disordered" evidence="1">
    <location>
        <begin position="134"/>
        <end position="156"/>
    </location>
</feature>
<evidence type="ECO:0000313" key="2">
    <source>
        <dbReference type="EMBL" id="KYN19210.1"/>
    </source>
</evidence>
<organism evidence="2 3">
    <name type="scientific">Trachymyrmex cornetzi</name>
    <dbReference type="NCBI Taxonomy" id="471704"/>
    <lineage>
        <taxon>Eukaryota</taxon>
        <taxon>Metazoa</taxon>
        <taxon>Ecdysozoa</taxon>
        <taxon>Arthropoda</taxon>
        <taxon>Hexapoda</taxon>
        <taxon>Insecta</taxon>
        <taxon>Pterygota</taxon>
        <taxon>Neoptera</taxon>
        <taxon>Endopterygota</taxon>
        <taxon>Hymenoptera</taxon>
        <taxon>Apocrita</taxon>
        <taxon>Aculeata</taxon>
        <taxon>Formicoidea</taxon>
        <taxon>Formicidae</taxon>
        <taxon>Myrmicinae</taxon>
        <taxon>Trachymyrmex</taxon>
    </lineage>
</organism>
<keyword evidence="3" id="KW-1185">Reference proteome</keyword>
<name>A0A195E236_9HYME</name>
<reference evidence="2 3" key="1">
    <citation type="submission" date="2015-09" db="EMBL/GenBank/DDBJ databases">
        <title>Trachymyrmex cornetzi WGS genome.</title>
        <authorList>
            <person name="Nygaard S."/>
            <person name="Hu H."/>
            <person name="Boomsma J."/>
            <person name="Zhang G."/>
        </authorList>
    </citation>
    <scope>NUCLEOTIDE SEQUENCE [LARGE SCALE GENOMIC DNA]</scope>
    <source>
        <strain evidence="2">Tcor2-1</strain>
        <tissue evidence="2">Whole body</tissue>
    </source>
</reference>